<feature type="domain" description="HTH bat-type" evidence="3">
    <location>
        <begin position="152"/>
        <end position="203"/>
    </location>
</feature>
<sequence>MPRARLTVTLPDVVWVGRLSRAYPETTFRVLSAFTTGEGGVGVLEVEGDEADPRVVVEAIEEQADVTEVTLLHAEAGRALVQFGTTQPQLLQAVQAAGAPVDLPVCIVDGAAELTVTAAHDRLAALGERLDAFGLAYQLESLDGDLHRTDPLTDGQRDLLATALAAGYYDTPRSTTLTEVAGEVERAKSTVSETLHRAESALVRSYFD</sequence>
<gene>
    <name evidence="4" type="ORF">N0B31_13510</name>
</gene>
<keyword evidence="5" id="KW-1185">Reference proteome</keyword>
<proteinExistence type="predicted"/>
<dbReference type="Proteomes" id="UP001057580">
    <property type="component" value="Chromosome"/>
</dbReference>
<organism evidence="4 5">
    <name type="scientific">Salinirubellus salinus</name>
    <dbReference type="NCBI Taxonomy" id="1364945"/>
    <lineage>
        <taxon>Archaea</taxon>
        <taxon>Methanobacteriati</taxon>
        <taxon>Methanobacteriota</taxon>
        <taxon>Stenosarchaea group</taxon>
        <taxon>Halobacteria</taxon>
        <taxon>Halobacteriales</taxon>
        <taxon>Natronomonadaceae</taxon>
        <taxon>Salinirubellus</taxon>
    </lineage>
</organism>
<name>A0A9E7R010_9EURY</name>
<dbReference type="PANTHER" id="PTHR34236:SF1">
    <property type="entry name" value="DIMETHYL SULFOXIDE REDUCTASE TRANSCRIPTIONAL ACTIVATOR"/>
    <property type="match status" value="1"/>
</dbReference>
<reference evidence="4" key="1">
    <citation type="submission" date="2022-09" db="EMBL/GenBank/DDBJ databases">
        <title>Diverse halophilic archaea isolated from saline environments.</title>
        <authorList>
            <person name="Cui H.-L."/>
        </authorList>
    </citation>
    <scope>NUCLEOTIDE SEQUENCE</scope>
    <source>
        <strain evidence="4">ZS-35-S2</strain>
    </source>
</reference>
<dbReference type="EMBL" id="CP104003">
    <property type="protein sequence ID" value="UWM53156.1"/>
    <property type="molecule type" value="Genomic_DNA"/>
</dbReference>
<dbReference type="GeneID" id="74943458"/>
<dbReference type="RefSeq" id="WP_260592151.1">
    <property type="nucleotide sequence ID" value="NZ_CP104003.1"/>
</dbReference>
<dbReference type="KEGG" id="ssai:N0B31_13510"/>
<dbReference type="InterPro" id="IPR007050">
    <property type="entry name" value="HTH_bacterioopsin"/>
</dbReference>
<dbReference type="AlphaFoldDB" id="A0A9E7R010"/>
<evidence type="ECO:0000313" key="4">
    <source>
        <dbReference type="EMBL" id="UWM53156.1"/>
    </source>
</evidence>
<evidence type="ECO:0000256" key="1">
    <source>
        <dbReference type="ARBA" id="ARBA00023015"/>
    </source>
</evidence>
<evidence type="ECO:0000313" key="5">
    <source>
        <dbReference type="Proteomes" id="UP001057580"/>
    </source>
</evidence>
<keyword evidence="2" id="KW-0804">Transcription</keyword>
<keyword evidence="1" id="KW-0805">Transcription regulation</keyword>
<dbReference type="Pfam" id="PF04967">
    <property type="entry name" value="HTH_10"/>
    <property type="match status" value="1"/>
</dbReference>
<evidence type="ECO:0000259" key="3">
    <source>
        <dbReference type="Pfam" id="PF04967"/>
    </source>
</evidence>
<accession>A0A9E7R010</accession>
<evidence type="ECO:0000256" key="2">
    <source>
        <dbReference type="ARBA" id="ARBA00023163"/>
    </source>
</evidence>
<protein>
    <submittedName>
        <fullName evidence="4">Helix-turn-helix domain-containing protein</fullName>
    </submittedName>
</protein>
<dbReference type="PANTHER" id="PTHR34236">
    <property type="entry name" value="DIMETHYL SULFOXIDE REDUCTASE TRANSCRIPTIONAL ACTIVATOR"/>
    <property type="match status" value="1"/>
</dbReference>